<dbReference type="InterPro" id="IPR050952">
    <property type="entry name" value="TRIM-NHL_E3_ligases"/>
</dbReference>
<dbReference type="PANTHER" id="PTHR24104">
    <property type="entry name" value="E3 UBIQUITIN-PROTEIN LIGASE NHLRC1-RELATED"/>
    <property type="match status" value="1"/>
</dbReference>
<keyword evidence="1" id="KW-0472">Membrane</keyword>
<dbReference type="RefSeq" id="WP_052218246.1">
    <property type="nucleotide sequence ID" value="NZ_LGTE01000014.1"/>
</dbReference>
<evidence type="ECO:0000313" key="2">
    <source>
        <dbReference type="EMBL" id="KNZ69263.1"/>
    </source>
</evidence>
<evidence type="ECO:0000256" key="1">
    <source>
        <dbReference type="SAM" id="Phobius"/>
    </source>
</evidence>
<proteinExistence type="predicted"/>
<dbReference type="PANTHER" id="PTHR24104:SF25">
    <property type="entry name" value="PROTEIN LIN-41"/>
    <property type="match status" value="1"/>
</dbReference>
<reference evidence="3" key="1">
    <citation type="submission" date="2015-07" db="EMBL/GenBank/DDBJ databases">
        <title>Complete Genome of Thermincola ferriacetica strain Z-0001T.</title>
        <authorList>
            <person name="Lusk B."/>
            <person name="Badalamenti J.P."/>
            <person name="Parameswaran P."/>
            <person name="Bond D.R."/>
            <person name="Torres C.I."/>
        </authorList>
    </citation>
    <scope>NUCLEOTIDE SEQUENCE [LARGE SCALE GENOMIC DNA]</scope>
    <source>
        <strain evidence="3">Z-0001</strain>
    </source>
</reference>
<keyword evidence="1" id="KW-0812">Transmembrane</keyword>
<keyword evidence="3" id="KW-1185">Reference proteome</keyword>
<feature type="transmembrane region" description="Helical" evidence="1">
    <location>
        <begin position="12"/>
        <end position="31"/>
    </location>
</feature>
<dbReference type="Gene3D" id="2.40.10.500">
    <property type="match status" value="1"/>
</dbReference>
<keyword evidence="1" id="KW-1133">Transmembrane helix</keyword>
<evidence type="ECO:0000313" key="3">
    <source>
        <dbReference type="Proteomes" id="UP000037175"/>
    </source>
</evidence>
<dbReference type="GO" id="GO:0008270">
    <property type="term" value="F:zinc ion binding"/>
    <property type="evidence" value="ECO:0007669"/>
    <property type="project" value="UniProtKB-KW"/>
</dbReference>
<dbReference type="SUPFAM" id="SSF101898">
    <property type="entry name" value="NHL repeat"/>
    <property type="match status" value="1"/>
</dbReference>
<accession>A0A0L6W1I6</accession>
<sequence>MAENRWKKKSFIITALFVMIAVATGAAWMVYRKADKPLTLKHRSLREKDVPVYLGEIRVPDDKKPAWVYVYEKKLFVSYFGEERVDIFSPEGVKKGSFRAKITKSRGAPQGMVSTARGLLIADYLNGGIGFYAPNGRLLDAYYETAEERQIKPVSAAVYGEVLYVTDVNINGWLAVFQDGEMIMEVKGDNEKKKLEFPYGIVVTSDGRVVVTDPAGGKVKVFNCAGWFAYDFPTADIGMKNPQGIAVDGFGRIHIVDNGVGKVFVFDNLGKFMFTYGKELLNPSTLAIDRKNRIIYIANTEKHAISVWGY</sequence>
<name>A0A0L6W1I6_9FIRM</name>
<protein>
    <submittedName>
        <fullName evidence="2">NHL repeat containing protein</fullName>
    </submittedName>
</protein>
<dbReference type="EMBL" id="LGTE01000014">
    <property type="protein sequence ID" value="KNZ69263.1"/>
    <property type="molecule type" value="Genomic_DNA"/>
</dbReference>
<organism evidence="2 3">
    <name type="scientific">Thermincola ferriacetica</name>
    <dbReference type="NCBI Taxonomy" id="281456"/>
    <lineage>
        <taxon>Bacteria</taxon>
        <taxon>Bacillati</taxon>
        <taxon>Bacillota</taxon>
        <taxon>Clostridia</taxon>
        <taxon>Eubacteriales</taxon>
        <taxon>Thermincolaceae</taxon>
        <taxon>Thermincola</taxon>
    </lineage>
</organism>
<comment type="caution">
    <text evidence="2">The sequence shown here is derived from an EMBL/GenBank/DDBJ whole genome shotgun (WGS) entry which is preliminary data.</text>
</comment>
<dbReference type="AlphaFoldDB" id="A0A0L6W1I6"/>
<dbReference type="Proteomes" id="UP000037175">
    <property type="component" value="Unassembled WGS sequence"/>
</dbReference>
<gene>
    <name evidence="2" type="ORF">Tfer_2060</name>
</gene>
<dbReference type="Gene3D" id="2.120.10.30">
    <property type="entry name" value="TolB, C-terminal domain"/>
    <property type="match status" value="1"/>
</dbReference>
<dbReference type="InterPro" id="IPR011042">
    <property type="entry name" value="6-blade_b-propeller_TolB-like"/>
</dbReference>